<dbReference type="SUPFAM" id="SSF47819">
    <property type="entry name" value="HRDC-like"/>
    <property type="match status" value="1"/>
</dbReference>
<dbReference type="SMART" id="SM00341">
    <property type="entry name" value="HRDC"/>
    <property type="match status" value="1"/>
</dbReference>
<dbReference type="EMBL" id="LAZR01047030">
    <property type="protein sequence ID" value="KKK95167.1"/>
    <property type="molecule type" value="Genomic_DNA"/>
</dbReference>
<dbReference type="GO" id="GO:0003676">
    <property type="term" value="F:nucleic acid binding"/>
    <property type="evidence" value="ECO:0007669"/>
    <property type="project" value="InterPro"/>
</dbReference>
<dbReference type="Pfam" id="PF00570">
    <property type="entry name" value="HRDC"/>
    <property type="match status" value="1"/>
</dbReference>
<evidence type="ECO:0000259" key="1">
    <source>
        <dbReference type="PROSITE" id="PS50967"/>
    </source>
</evidence>
<dbReference type="PROSITE" id="PS50967">
    <property type="entry name" value="HRDC"/>
    <property type="match status" value="1"/>
</dbReference>
<feature type="non-terminal residue" evidence="2">
    <location>
        <position position="1"/>
    </location>
</feature>
<gene>
    <name evidence="2" type="ORF">LCGC14_2675540</name>
</gene>
<feature type="domain" description="HRDC" evidence="1">
    <location>
        <begin position="2"/>
        <end position="83"/>
    </location>
</feature>
<proteinExistence type="predicted"/>
<evidence type="ECO:0000313" key="2">
    <source>
        <dbReference type="EMBL" id="KKK95167.1"/>
    </source>
</evidence>
<comment type="caution">
    <text evidence="2">The sequence shown here is derived from an EMBL/GenBank/DDBJ whole genome shotgun (WGS) entry which is preliminary data.</text>
</comment>
<dbReference type="AlphaFoldDB" id="A0A0F8ZMW1"/>
<accession>A0A0F8ZMW1</accession>
<name>A0A0F8ZMW1_9ZZZZ</name>
<dbReference type="GO" id="GO:0000166">
    <property type="term" value="F:nucleotide binding"/>
    <property type="evidence" value="ECO:0007669"/>
    <property type="project" value="InterPro"/>
</dbReference>
<dbReference type="InterPro" id="IPR044876">
    <property type="entry name" value="HRDC_dom_sf"/>
</dbReference>
<dbReference type="InterPro" id="IPR002121">
    <property type="entry name" value="HRDC_dom"/>
</dbReference>
<dbReference type="Gene3D" id="1.10.150.80">
    <property type="entry name" value="HRDC domain"/>
    <property type="match status" value="1"/>
</dbReference>
<organism evidence="2">
    <name type="scientific">marine sediment metagenome</name>
    <dbReference type="NCBI Taxonomy" id="412755"/>
    <lineage>
        <taxon>unclassified sequences</taxon>
        <taxon>metagenomes</taxon>
        <taxon>ecological metagenomes</taxon>
    </lineage>
</organism>
<sequence>RNRKSLAVLMELAAWRERLAQGQNVPRARILRDEALYDIANQAPTSTDKLSELRTLSDGFSRSARAKEIIEAADVLTVRDVGLSRGFIKMIGAKPKVLIETTDDAINLPMEGELPEALEEWVARGPCCAFNTTTYLTETPQRIKRLVQIMDDVGMRLLLIPMHPLDAFDLGKVRAQSNAECLFVPTEEWRAGQIKKLLSKCTVAIGGRYHFLVFAGSLGLPFVGLSVNEYSTLKQAGLVSALGLGRRTIFNMDWQGTGPSEAVAFANVERNHPKTQTCKSFDAVTEWMKAI</sequence>
<dbReference type="PANTHER" id="PTHR36836:SF1">
    <property type="entry name" value="COLANIC ACID BIOSYNTHESIS PROTEIN WCAK"/>
    <property type="match status" value="1"/>
</dbReference>
<dbReference type="PANTHER" id="PTHR36836">
    <property type="entry name" value="COLANIC ACID BIOSYNTHESIS PROTEIN WCAK"/>
    <property type="match status" value="1"/>
</dbReference>
<dbReference type="InterPro" id="IPR010997">
    <property type="entry name" value="HRDC-like_sf"/>
</dbReference>
<protein>
    <recommendedName>
        <fullName evidence="1">HRDC domain-containing protein</fullName>
    </recommendedName>
</protein>
<reference evidence="2" key="1">
    <citation type="journal article" date="2015" name="Nature">
        <title>Complex archaea that bridge the gap between prokaryotes and eukaryotes.</title>
        <authorList>
            <person name="Spang A."/>
            <person name="Saw J.H."/>
            <person name="Jorgensen S.L."/>
            <person name="Zaremba-Niedzwiedzka K."/>
            <person name="Martijn J."/>
            <person name="Lind A.E."/>
            <person name="van Eijk R."/>
            <person name="Schleper C."/>
            <person name="Guy L."/>
            <person name="Ettema T.J."/>
        </authorList>
    </citation>
    <scope>NUCLEOTIDE SEQUENCE</scope>
</reference>